<dbReference type="OrthoDB" id="95750at2759"/>
<dbReference type="GO" id="GO:0004386">
    <property type="term" value="F:helicase activity"/>
    <property type="evidence" value="ECO:0007669"/>
    <property type="project" value="UniProtKB-KW"/>
</dbReference>
<accession>A0A225WL63</accession>
<evidence type="ECO:0000313" key="1">
    <source>
        <dbReference type="EMBL" id="OWZ18433.1"/>
    </source>
</evidence>
<keyword evidence="1" id="KW-0067">ATP-binding</keyword>
<gene>
    <name evidence="1" type="ORF">PHMEG_0007468</name>
</gene>
<dbReference type="SUPFAM" id="SSF52540">
    <property type="entry name" value="P-loop containing nucleoside triphosphate hydrolases"/>
    <property type="match status" value="1"/>
</dbReference>
<name>A0A225WL63_9STRA</name>
<organism evidence="1 2">
    <name type="scientific">Phytophthora megakarya</name>
    <dbReference type="NCBI Taxonomy" id="4795"/>
    <lineage>
        <taxon>Eukaryota</taxon>
        <taxon>Sar</taxon>
        <taxon>Stramenopiles</taxon>
        <taxon>Oomycota</taxon>
        <taxon>Peronosporomycetes</taxon>
        <taxon>Peronosporales</taxon>
        <taxon>Peronosporaceae</taxon>
        <taxon>Phytophthora</taxon>
    </lineage>
</organism>
<comment type="caution">
    <text evidence="1">The sequence shown here is derived from an EMBL/GenBank/DDBJ whole genome shotgun (WGS) entry which is preliminary data.</text>
</comment>
<evidence type="ECO:0000313" key="2">
    <source>
        <dbReference type="Proteomes" id="UP000198211"/>
    </source>
</evidence>
<dbReference type="AlphaFoldDB" id="A0A225WL63"/>
<keyword evidence="1" id="KW-0378">Hydrolase</keyword>
<keyword evidence="1" id="KW-0347">Helicase</keyword>
<dbReference type="EMBL" id="NBNE01000587">
    <property type="protein sequence ID" value="OWZ18433.1"/>
    <property type="molecule type" value="Genomic_DNA"/>
</dbReference>
<reference evidence="2" key="1">
    <citation type="submission" date="2017-03" db="EMBL/GenBank/DDBJ databases">
        <title>Phytopthora megakarya and P. palmivora, two closely related causual agents of cacao black pod achieved similar genome size and gene model numbers by different mechanisms.</title>
        <authorList>
            <person name="Ali S."/>
            <person name="Shao J."/>
            <person name="Larry D.J."/>
            <person name="Kronmiller B."/>
            <person name="Shen D."/>
            <person name="Strem M.D."/>
            <person name="Melnick R.L."/>
            <person name="Guiltinan M.J."/>
            <person name="Tyler B.M."/>
            <person name="Meinhardt L.W."/>
            <person name="Bailey B.A."/>
        </authorList>
    </citation>
    <scope>NUCLEOTIDE SEQUENCE [LARGE SCALE GENOMIC DNA]</scope>
    <source>
        <strain evidence="2">zdho120</strain>
    </source>
</reference>
<dbReference type="Proteomes" id="UP000198211">
    <property type="component" value="Unassembled WGS sequence"/>
</dbReference>
<keyword evidence="1" id="KW-0547">Nucleotide-binding</keyword>
<protein>
    <submittedName>
        <fullName evidence="1">Helitron helicase</fullName>
    </submittedName>
</protein>
<dbReference type="InterPro" id="IPR027417">
    <property type="entry name" value="P-loop_NTPase"/>
</dbReference>
<keyword evidence="2" id="KW-1185">Reference proteome</keyword>
<sequence>MSGPAKGNTKPMIRGFPFKLKRKESPVVPGFTMTINKAQGQSSHHVDIYLESPMFAHGKLNVAISRVTSQMAIKIAVPRDDRCGW</sequence>
<proteinExistence type="predicted"/>
<dbReference type="STRING" id="4795.A0A225WL63"/>